<keyword evidence="2" id="KW-0812">Transmembrane</keyword>
<dbReference type="InterPro" id="IPR036846">
    <property type="entry name" value="GM2-AP_sf"/>
</dbReference>
<dbReference type="Gene3D" id="2.70.220.10">
    <property type="entry name" value="Ganglioside GM2 activator"/>
    <property type="match status" value="1"/>
</dbReference>
<dbReference type="OrthoDB" id="6409159at2759"/>
<name>A0A423T601_PENVA</name>
<keyword evidence="4" id="KW-1185">Reference proteome</keyword>
<evidence type="ECO:0000256" key="1">
    <source>
        <dbReference type="ARBA" id="ARBA00022729"/>
    </source>
</evidence>
<gene>
    <name evidence="3" type="ORF">C7M84_009709</name>
</gene>
<evidence type="ECO:0000313" key="3">
    <source>
        <dbReference type="EMBL" id="ROT71932.1"/>
    </source>
</evidence>
<organism evidence="3 4">
    <name type="scientific">Penaeus vannamei</name>
    <name type="common">Whiteleg shrimp</name>
    <name type="synonym">Litopenaeus vannamei</name>
    <dbReference type="NCBI Taxonomy" id="6689"/>
    <lineage>
        <taxon>Eukaryota</taxon>
        <taxon>Metazoa</taxon>
        <taxon>Ecdysozoa</taxon>
        <taxon>Arthropoda</taxon>
        <taxon>Crustacea</taxon>
        <taxon>Multicrustacea</taxon>
        <taxon>Malacostraca</taxon>
        <taxon>Eumalacostraca</taxon>
        <taxon>Eucarida</taxon>
        <taxon>Decapoda</taxon>
        <taxon>Dendrobranchiata</taxon>
        <taxon>Penaeoidea</taxon>
        <taxon>Penaeidae</taxon>
        <taxon>Penaeus</taxon>
    </lineage>
</organism>
<dbReference type="Proteomes" id="UP000283509">
    <property type="component" value="Unassembled WGS sequence"/>
</dbReference>
<keyword evidence="2" id="KW-1133">Transmembrane helix</keyword>
<comment type="caution">
    <text evidence="3">The sequence shown here is derived from an EMBL/GenBank/DDBJ whole genome shotgun (WGS) entry which is preliminary data.</text>
</comment>
<feature type="transmembrane region" description="Helical" evidence="2">
    <location>
        <begin position="50"/>
        <end position="71"/>
    </location>
</feature>
<evidence type="ECO:0000256" key="2">
    <source>
        <dbReference type="SAM" id="Phobius"/>
    </source>
</evidence>
<protein>
    <submittedName>
        <fullName evidence="3">Uncharacterized protein</fullName>
    </submittedName>
</protein>
<reference evidence="3 4" key="2">
    <citation type="submission" date="2019-01" db="EMBL/GenBank/DDBJ databases">
        <title>The decoding of complex shrimp genome reveals the adaptation for benthos swimmer, frequently molting mechanism and breeding impact on genome.</title>
        <authorList>
            <person name="Sun Y."/>
            <person name="Gao Y."/>
            <person name="Yu Y."/>
        </authorList>
    </citation>
    <scope>NUCLEOTIDE SEQUENCE [LARGE SCALE GENOMIC DNA]</scope>
    <source>
        <tissue evidence="3">Muscle</tissue>
    </source>
</reference>
<accession>A0A423T601</accession>
<evidence type="ECO:0000313" key="4">
    <source>
        <dbReference type="Proteomes" id="UP000283509"/>
    </source>
</evidence>
<proteinExistence type="predicted"/>
<dbReference type="AlphaFoldDB" id="A0A423T601"/>
<dbReference type="EMBL" id="QCYY01002227">
    <property type="protein sequence ID" value="ROT71932.1"/>
    <property type="molecule type" value="Genomic_DNA"/>
</dbReference>
<keyword evidence="1" id="KW-0732">Signal</keyword>
<sequence length="195" mass="22019">MKIQFGEKGEVPWDVLLEAVQNEQRQQESEQFQNRKSLCSRIRKRCCDSWLTLAILVSVVLAAQAWVLLYFTMGCASVYKLGCDYSDEAWVLLSLRWLSKLRVSPDPVLIEGNITVDLNSYLGVNVDAPISADVKVERRLAGLGGWRCHALLVLGHVTMKMCASWFHFLLLSLVQTHSLGSNCHADVHSQRDIML</sequence>
<reference evidence="3 4" key="1">
    <citation type="submission" date="2018-04" db="EMBL/GenBank/DDBJ databases">
        <authorList>
            <person name="Zhang X."/>
            <person name="Yuan J."/>
            <person name="Li F."/>
            <person name="Xiang J."/>
        </authorList>
    </citation>
    <scope>NUCLEOTIDE SEQUENCE [LARGE SCALE GENOMIC DNA]</scope>
    <source>
        <tissue evidence="3">Muscle</tissue>
    </source>
</reference>
<keyword evidence="2" id="KW-0472">Membrane</keyword>